<protein>
    <submittedName>
        <fullName evidence="3">U75-Liphistoxin-Lsp1b_1</fullName>
    </submittedName>
</protein>
<dbReference type="EMBL" id="HAHL01000330">
    <property type="protein sequence ID" value="SNX35510.1"/>
    <property type="molecule type" value="Transcribed_RNA"/>
</dbReference>
<name>A0A4Q8K3C2_9ARAC</name>
<dbReference type="EMBL" id="HAHL01000141">
    <property type="protein sequence ID" value="SNX34053.1"/>
    <property type="molecule type" value="Transcribed_RNA"/>
</dbReference>
<organism evidence="3">
    <name type="scientific">Liphistius sp. SGP-2016</name>
    <dbReference type="NCBI Taxonomy" id="1905180"/>
    <lineage>
        <taxon>Eukaryota</taxon>
        <taxon>Metazoa</taxon>
        <taxon>Ecdysozoa</taxon>
        <taxon>Arthropoda</taxon>
        <taxon>Chelicerata</taxon>
        <taxon>Arachnida</taxon>
        <taxon>Araneae</taxon>
        <taxon>Mesothelae</taxon>
        <taxon>Liphistiidae</taxon>
        <taxon>Liphistius</taxon>
    </lineage>
</organism>
<feature type="compositionally biased region" description="Acidic residues" evidence="1">
    <location>
        <begin position="95"/>
        <end position="121"/>
    </location>
</feature>
<proteinExistence type="predicted"/>
<feature type="region of interest" description="Disordered" evidence="1">
    <location>
        <begin position="91"/>
        <end position="121"/>
    </location>
</feature>
<evidence type="ECO:0000256" key="2">
    <source>
        <dbReference type="SAM" id="SignalP"/>
    </source>
</evidence>
<evidence type="ECO:0000313" key="3">
    <source>
        <dbReference type="EMBL" id="SNX34053.1"/>
    </source>
</evidence>
<feature type="signal peptide" evidence="2">
    <location>
        <begin position="1"/>
        <end position="19"/>
    </location>
</feature>
<evidence type="ECO:0000256" key="1">
    <source>
        <dbReference type="SAM" id="MobiDB-lite"/>
    </source>
</evidence>
<keyword evidence="2" id="KW-0732">Signal</keyword>
<accession>A0A4Q8K3C2</accession>
<feature type="chain" id="PRO_5036357431" evidence="2">
    <location>
        <begin position="20"/>
        <end position="121"/>
    </location>
</feature>
<dbReference type="Gene3D" id="2.10.80.10">
    <property type="entry name" value="Lipase, subunit A"/>
    <property type="match status" value="1"/>
</dbReference>
<reference evidence="3" key="1">
    <citation type="submission" date="2017-05" db="EMBL/GenBank/DDBJ databases">
        <authorList>
            <person name="QRISCLOUD D."/>
        </authorList>
    </citation>
    <scope>NUCLEOTIDE SEQUENCE</scope>
</reference>
<reference evidence="3" key="2">
    <citation type="submission" date="2019-05" db="EMBL/GenBank/DDBJ databases">
        <title>Unravelling the molecular evolution of spider venoms.</title>
        <authorList>
            <person name="Pineda S."/>
        </authorList>
    </citation>
    <scope>NUCLEOTIDE SEQUENCE</scope>
</reference>
<sequence>MKYIVLVLCFAAALAVVLAEEQRICKTVDDCDEGECCMSNFFSLSWSCKGLARENDACQPKKLDRHMMHCSCEEGLVCEGKDWFKNRCIKPGNDGDNEDGNGEDGGEDGGEGDGGEGGEGK</sequence>
<dbReference type="AlphaFoldDB" id="A0A4Q8K3C2"/>